<evidence type="ECO:0000256" key="6">
    <source>
        <dbReference type="ARBA" id="ARBA00023034"/>
    </source>
</evidence>
<dbReference type="PIRSF" id="PIRSF015588">
    <property type="entry name" value="AP_complex_sigma"/>
    <property type="match status" value="1"/>
</dbReference>
<comment type="subcellular location">
    <subcellularLocation>
        <location evidence="1">Cytoplasmic vesicle membrane</location>
        <topology evidence="1">Peripheral membrane protein</topology>
        <orientation evidence="1">Cytoplasmic side</orientation>
    </subcellularLocation>
    <subcellularLocation>
        <location evidence="2">Golgi apparatus</location>
    </subcellularLocation>
</comment>
<dbReference type="SUPFAM" id="SSF64356">
    <property type="entry name" value="SNARE-like"/>
    <property type="match status" value="1"/>
</dbReference>
<dbReference type="Gene3D" id="3.30.450.60">
    <property type="match status" value="1"/>
</dbReference>
<evidence type="ECO:0000313" key="12">
    <source>
        <dbReference type="EMBL" id="KAJ1733829.1"/>
    </source>
</evidence>
<keyword evidence="7 9" id="KW-0472">Membrane</keyword>
<dbReference type="FunFam" id="3.30.450.60:FF:000001">
    <property type="entry name" value="AP complex subunit sigma"/>
    <property type="match status" value="1"/>
</dbReference>
<dbReference type="GO" id="GO:0006896">
    <property type="term" value="P:Golgi to vacuole transport"/>
    <property type="evidence" value="ECO:0007669"/>
    <property type="project" value="InterPro"/>
</dbReference>
<proteinExistence type="inferred from homology"/>
<dbReference type="Proteomes" id="UP001143981">
    <property type="component" value="Unassembled WGS sequence"/>
</dbReference>
<evidence type="ECO:0000256" key="4">
    <source>
        <dbReference type="ARBA" id="ARBA00022448"/>
    </source>
</evidence>
<evidence type="ECO:0000256" key="1">
    <source>
        <dbReference type="ARBA" id="ARBA00004180"/>
    </source>
</evidence>
<evidence type="ECO:0000259" key="11">
    <source>
        <dbReference type="Pfam" id="PF01217"/>
    </source>
</evidence>
<evidence type="ECO:0000256" key="10">
    <source>
        <dbReference type="SAM" id="MobiDB-lite"/>
    </source>
</evidence>
<comment type="caution">
    <text evidence="12">The sequence shown here is derived from an EMBL/GenBank/DDBJ whole genome shotgun (WGS) entry which is preliminary data.</text>
</comment>
<evidence type="ECO:0000256" key="8">
    <source>
        <dbReference type="ARBA" id="ARBA00023329"/>
    </source>
</evidence>
<keyword evidence="8" id="KW-0968">Cytoplasmic vesicle</keyword>
<feature type="domain" description="AP complex mu/sigma subunit" evidence="11">
    <location>
        <begin position="1"/>
        <end position="145"/>
    </location>
</feature>
<feature type="region of interest" description="Disordered" evidence="10">
    <location>
        <begin position="145"/>
        <end position="168"/>
    </location>
</feature>
<keyword evidence="4 9" id="KW-0813">Transport</keyword>
<dbReference type="Pfam" id="PF01217">
    <property type="entry name" value="Clat_adaptor_s"/>
    <property type="match status" value="1"/>
</dbReference>
<keyword evidence="6" id="KW-0333">Golgi apparatus</keyword>
<dbReference type="GO" id="GO:0006886">
    <property type="term" value="P:intracellular protein transport"/>
    <property type="evidence" value="ECO:0007669"/>
    <property type="project" value="UniProtKB-UniRule"/>
</dbReference>
<keyword evidence="5 9" id="KW-0653">Protein transport</keyword>
<comment type="similarity">
    <text evidence="3 9">Belongs to the adaptor complexes small subunit family.</text>
</comment>
<dbReference type="InterPro" id="IPR016635">
    <property type="entry name" value="AP_complex_ssu"/>
</dbReference>
<evidence type="ECO:0000256" key="2">
    <source>
        <dbReference type="ARBA" id="ARBA00004555"/>
    </source>
</evidence>
<evidence type="ECO:0000256" key="3">
    <source>
        <dbReference type="ARBA" id="ARBA00006972"/>
    </source>
</evidence>
<feature type="compositionally biased region" description="Basic and acidic residues" evidence="10">
    <location>
        <begin position="145"/>
        <end position="156"/>
    </location>
</feature>
<dbReference type="PROSITE" id="PS00989">
    <property type="entry name" value="CLAT_ADAPTOR_S"/>
    <property type="match status" value="1"/>
</dbReference>
<dbReference type="InterPro" id="IPR011012">
    <property type="entry name" value="Longin-like_dom_sf"/>
</dbReference>
<evidence type="ECO:0000256" key="9">
    <source>
        <dbReference type="PIRNR" id="PIRNR015588"/>
    </source>
</evidence>
<evidence type="ECO:0000256" key="7">
    <source>
        <dbReference type="ARBA" id="ARBA00023136"/>
    </source>
</evidence>
<dbReference type="InterPro" id="IPR000804">
    <property type="entry name" value="Clathrin_sm-chain_CS"/>
</dbReference>
<dbReference type="EMBL" id="JANBOI010000113">
    <property type="protein sequence ID" value="KAJ1733829.1"/>
    <property type="molecule type" value="Genomic_DNA"/>
</dbReference>
<organism evidence="12 13">
    <name type="scientific">Coemansia biformis</name>
    <dbReference type="NCBI Taxonomy" id="1286918"/>
    <lineage>
        <taxon>Eukaryota</taxon>
        <taxon>Fungi</taxon>
        <taxon>Fungi incertae sedis</taxon>
        <taxon>Zoopagomycota</taxon>
        <taxon>Kickxellomycotina</taxon>
        <taxon>Kickxellomycetes</taxon>
        <taxon>Kickxellales</taxon>
        <taxon>Kickxellaceae</taxon>
        <taxon>Coemansia</taxon>
    </lineage>
</organism>
<evidence type="ECO:0000256" key="5">
    <source>
        <dbReference type="ARBA" id="ARBA00022927"/>
    </source>
</evidence>
<keyword evidence="13" id="KW-1185">Reference proteome</keyword>
<gene>
    <name evidence="12" type="primary">APS3</name>
    <name evidence="12" type="ORF">LPJ61_001371</name>
</gene>
<sequence>MIKAVLIFNQLGKPRLVKFYEPISTPAQQEILREIHSLVAKRADTLCNFLEGTRSIGGTDTRIVYRHYATLYFVFVADRSESELGVLDLIQLFVESLDKVFENVCELDLIFHFDEVHYILAEVVSAGMVIETSLSEIGRAIDEAKRQAKPESDHARMGLSSLRRGFVQ</sequence>
<dbReference type="GO" id="GO:0030123">
    <property type="term" value="C:AP-3 adaptor complex"/>
    <property type="evidence" value="ECO:0007669"/>
    <property type="project" value="InterPro"/>
</dbReference>
<reference evidence="12" key="1">
    <citation type="submission" date="2022-07" db="EMBL/GenBank/DDBJ databases">
        <title>Phylogenomic reconstructions and comparative analyses of Kickxellomycotina fungi.</title>
        <authorList>
            <person name="Reynolds N.K."/>
            <person name="Stajich J.E."/>
            <person name="Barry K."/>
            <person name="Grigoriev I.V."/>
            <person name="Crous P."/>
            <person name="Smith M.E."/>
        </authorList>
    </citation>
    <scope>NUCLEOTIDE SEQUENCE</scope>
    <source>
        <strain evidence="12">BCRC 34381</strain>
    </source>
</reference>
<dbReference type="AlphaFoldDB" id="A0A9W7YEG7"/>
<dbReference type="InterPro" id="IPR022775">
    <property type="entry name" value="AP_mu_sigma_su"/>
</dbReference>
<protein>
    <recommendedName>
        <fullName evidence="9">AP complex subunit sigma</fullName>
    </recommendedName>
</protein>
<dbReference type="InterPro" id="IPR027155">
    <property type="entry name" value="APS3"/>
</dbReference>
<evidence type="ECO:0000313" key="13">
    <source>
        <dbReference type="Proteomes" id="UP001143981"/>
    </source>
</evidence>
<name>A0A9W7YEG7_9FUNG</name>
<dbReference type="OrthoDB" id="10261046at2759"/>
<dbReference type="CDD" id="cd14834">
    <property type="entry name" value="AP3_sigma"/>
    <property type="match status" value="1"/>
</dbReference>
<dbReference type="GO" id="GO:0005794">
    <property type="term" value="C:Golgi apparatus"/>
    <property type="evidence" value="ECO:0007669"/>
    <property type="project" value="UniProtKB-SubCell"/>
</dbReference>
<dbReference type="PANTHER" id="PTHR11753">
    <property type="entry name" value="ADAPTOR COMPLEXES SMALL SUBUNIT FAMILY"/>
    <property type="match status" value="1"/>
</dbReference>
<dbReference type="GO" id="GO:0030659">
    <property type="term" value="C:cytoplasmic vesicle membrane"/>
    <property type="evidence" value="ECO:0007669"/>
    <property type="project" value="UniProtKB-SubCell"/>
</dbReference>
<accession>A0A9W7YEG7</accession>